<evidence type="ECO:0000256" key="11">
    <source>
        <dbReference type="PROSITE-ProRule" id="PRU01360"/>
    </source>
</evidence>
<evidence type="ECO:0000259" key="15">
    <source>
        <dbReference type="Pfam" id="PF07715"/>
    </source>
</evidence>
<keyword evidence="16" id="KW-0675">Receptor</keyword>
<evidence type="ECO:0000256" key="7">
    <source>
        <dbReference type="ARBA" id="ARBA00023065"/>
    </source>
</evidence>
<keyword evidence="6" id="KW-0408">Iron</keyword>
<keyword evidence="17" id="KW-1185">Reference proteome</keyword>
<keyword evidence="3 11" id="KW-1134">Transmembrane beta strand</keyword>
<evidence type="ECO:0000313" key="17">
    <source>
        <dbReference type="Proteomes" id="UP000292085"/>
    </source>
</evidence>
<reference evidence="16 17" key="1">
    <citation type="submission" date="2019-02" db="EMBL/GenBank/DDBJ databases">
        <authorList>
            <person name="Li Y."/>
        </authorList>
    </citation>
    <scope>NUCLEOTIDE SEQUENCE [LARGE SCALE GENOMIC DNA]</scope>
    <source>
        <strain evidence="16 17">3-7</strain>
    </source>
</reference>
<feature type="domain" description="TonB-dependent receptor plug" evidence="15">
    <location>
        <begin position="58"/>
        <end position="164"/>
    </location>
</feature>
<keyword evidence="5 11" id="KW-0812">Transmembrane</keyword>
<evidence type="ECO:0000256" key="8">
    <source>
        <dbReference type="ARBA" id="ARBA00023077"/>
    </source>
</evidence>
<comment type="subcellular location">
    <subcellularLocation>
        <location evidence="1 11">Cell outer membrane</location>
        <topology evidence="1 11">Multi-pass membrane protein</topology>
    </subcellularLocation>
</comment>
<keyword evidence="9 11" id="KW-0472">Membrane</keyword>
<keyword evidence="13" id="KW-0732">Signal</keyword>
<dbReference type="OrthoDB" id="7208812at2"/>
<proteinExistence type="inferred from homology"/>
<dbReference type="PANTHER" id="PTHR32552:SF81">
    <property type="entry name" value="TONB-DEPENDENT OUTER MEMBRANE RECEPTOR"/>
    <property type="match status" value="1"/>
</dbReference>
<dbReference type="InterPro" id="IPR039426">
    <property type="entry name" value="TonB-dep_rcpt-like"/>
</dbReference>
<dbReference type="InterPro" id="IPR036942">
    <property type="entry name" value="Beta-barrel_TonB_sf"/>
</dbReference>
<comment type="similarity">
    <text evidence="11 12">Belongs to the TonB-dependent receptor family.</text>
</comment>
<dbReference type="Pfam" id="PF00593">
    <property type="entry name" value="TonB_dep_Rec_b-barrel"/>
    <property type="match status" value="1"/>
</dbReference>
<evidence type="ECO:0000256" key="4">
    <source>
        <dbReference type="ARBA" id="ARBA00022496"/>
    </source>
</evidence>
<dbReference type="PANTHER" id="PTHR32552">
    <property type="entry name" value="FERRICHROME IRON RECEPTOR-RELATED"/>
    <property type="match status" value="1"/>
</dbReference>
<dbReference type="Pfam" id="PF07715">
    <property type="entry name" value="Plug"/>
    <property type="match status" value="1"/>
</dbReference>
<evidence type="ECO:0000259" key="14">
    <source>
        <dbReference type="Pfam" id="PF00593"/>
    </source>
</evidence>
<evidence type="ECO:0000313" key="16">
    <source>
        <dbReference type="EMBL" id="RZF59150.1"/>
    </source>
</evidence>
<evidence type="ECO:0000256" key="12">
    <source>
        <dbReference type="RuleBase" id="RU003357"/>
    </source>
</evidence>
<keyword evidence="10 11" id="KW-0998">Cell outer membrane</keyword>
<feature type="signal peptide" evidence="13">
    <location>
        <begin position="1"/>
        <end position="24"/>
    </location>
</feature>
<dbReference type="SUPFAM" id="SSF56935">
    <property type="entry name" value="Porins"/>
    <property type="match status" value="1"/>
</dbReference>
<dbReference type="InterPro" id="IPR012910">
    <property type="entry name" value="Plug_dom"/>
</dbReference>
<dbReference type="Gene3D" id="2.40.170.20">
    <property type="entry name" value="TonB-dependent receptor, beta-barrel domain"/>
    <property type="match status" value="1"/>
</dbReference>
<protein>
    <submittedName>
        <fullName evidence="16">TonB-dependent receptor</fullName>
    </submittedName>
</protein>
<dbReference type="RefSeq" id="WP_130160446.1">
    <property type="nucleotide sequence ID" value="NZ_SGIS01000081.1"/>
</dbReference>
<keyword evidence="4" id="KW-0410">Iron transport</keyword>
<dbReference type="Proteomes" id="UP000292085">
    <property type="component" value="Unassembled WGS sequence"/>
</dbReference>
<feature type="domain" description="TonB-dependent receptor-like beta-barrel" evidence="14">
    <location>
        <begin position="250"/>
        <end position="708"/>
    </location>
</feature>
<organism evidence="16 17">
    <name type="scientific">Sphingomonas populi</name>
    <dbReference type="NCBI Taxonomy" id="2484750"/>
    <lineage>
        <taxon>Bacteria</taxon>
        <taxon>Pseudomonadati</taxon>
        <taxon>Pseudomonadota</taxon>
        <taxon>Alphaproteobacteria</taxon>
        <taxon>Sphingomonadales</taxon>
        <taxon>Sphingomonadaceae</taxon>
        <taxon>Sphingomonas</taxon>
    </lineage>
</organism>
<dbReference type="EMBL" id="SGIS01000081">
    <property type="protein sequence ID" value="RZF59150.1"/>
    <property type="molecule type" value="Genomic_DNA"/>
</dbReference>
<keyword evidence="7" id="KW-0406">Ion transport</keyword>
<dbReference type="PROSITE" id="PS52016">
    <property type="entry name" value="TONB_DEPENDENT_REC_3"/>
    <property type="match status" value="1"/>
</dbReference>
<evidence type="ECO:0000256" key="1">
    <source>
        <dbReference type="ARBA" id="ARBA00004571"/>
    </source>
</evidence>
<evidence type="ECO:0000256" key="2">
    <source>
        <dbReference type="ARBA" id="ARBA00022448"/>
    </source>
</evidence>
<feature type="chain" id="PRO_5020370543" evidence="13">
    <location>
        <begin position="25"/>
        <end position="743"/>
    </location>
</feature>
<keyword evidence="2 11" id="KW-0813">Transport</keyword>
<evidence type="ECO:0000256" key="5">
    <source>
        <dbReference type="ARBA" id="ARBA00022692"/>
    </source>
</evidence>
<accession>A0A4Q6XGU4</accession>
<dbReference type="AlphaFoldDB" id="A0A4Q6XGU4"/>
<comment type="caution">
    <text evidence="16">The sequence shown here is derived from an EMBL/GenBank/DDBJ whole genome shotgun (WGS) entry which is preliminary data.</text>
</comment>
<gene>
    <name evidence="16" type="ORF">EWE75_23275</name>
</gene>
<evidence type="ECO:0000256" key="6">
    <source>
        <dbReference type="ARBA" id="ARBA00023004"/>
    </source>
</evidence>
<evidence type="ECO:0000256" key="3">
    <source>
        <dbReference type="ARBA" id="ARBA00022452"/>
    </source>
</evidence>
<dbReference type="CDD" id="cd01347">
    <property type="entry name" value="ligand_gated_channel"/>
    <property type="match status" value="1"/>
</dbReference>
<keyword evidence="8 12" id="KW-0798">TonB box</keyword>
<evidence type="ECO:0000256" key="10">
    <source>
        <dbReference type="ARBA" id="ARBA00023237"/>
    </source>
</evidence>
<evidence type="ECO:0000256" key="9">
    <source>
        <dbReference type="ARBA" id="ARBA00023136"/>
    </source>
</evidence>
<dbReference type="GO" id="GO:0006826">
    <property type="term" value="P:iron ion transport"/>
    <property type="evidence" value="ECO:0007669"/>
    <property type="project" value="UniProtKB-KW"/>
</dbReference>
<evidence type="ECO:0000256" key="13">
    <source>
        <dbReference type="SAM" id="SignalP"/>
    </source>
</evidence>
<dbReference type="GO" id="GO:0009279">
    <property type="term" value="C:cell outer membrane"/>
    <property type="evidence" value="ECO:0007669"/>
    <property type="project" value="UniProtKB-SubCell"/>
</dbReference>
<sequence>MVKMKTFLGCGASAIFLFAPPALAQASNGARQSEQGVEQSDVGVGDIIVTAQRRDQRLQDVPITISAVGAPALANAGVTGITQLQSVSPGLQVSVQTGPLNIYLRGVGVKSGDLLVENSVAVYVDGVYQPAAMANVFEFNGLERIEVLKGPQGTLFGRNATGGVVQAITKDPTSNPEMNFDVGYANYQTVKASAYVSGGLTDTLAANVAIQYSNQKDGWGKNVITGGENYTSNDFNVRGKLKFTPDDLTTITLSGNYFEFGRVGGVQNPPGAVLSTGQGYLGRYNFAENGLTGASGDSYGGSLTATRDFGAFQVRNIAAYQKFTGFQALDQDGGAEAKVQGEFFAKTRMITNEFHVFAPTSSRFQWLAGVYYFNYNSAVEPTNITGSDLNAAYSVILAPVFGPLAATINGVSVFGRDKARSISGFVQGTYPVTDKLNLTAGFRYTNDKVTYTGHQAFVAAGPLDGVVFDPQVTKKYDKSSPTWRLSLDYKFAPDILGYVSWNRGVKSGNFSLGTGAGSNQAFSPERLDAYEVGLKTQFFDRKLTFNTSAFYYDFQNIQFQKVTNGTVFTINGPTAKLYGLEAELVARVTPRLTLNANGGYLHTRIGDFPGAPNVNRLPNGRNDNGDPTYNAKGNRLPFAADFSGNIGFEYRLPVEGGQFKLASNLYYTTKVYSELDNRLFNAGRENLSASLGWEGKNGLRVSVWGANLTDRYYYVQLLGVAGANDIGAPAAPRTYGMTVGYRF</sequence>
<name>A0A4Q6XGU4_9SPHN</name>
<dbReference type="InterPro" id="IPR000531">
    <property type="entry name" value="Beta-barrel_TonB"/>
</dbReference>